<gene>
    <name evidence="10" type="ORF">XD94_0900</name>
</gene>
<organism evidence="10 11">
    <name type="scientific">Mesotoga prima</name>
    <dbReference type="NCBI Taxonomy" id="1184387"/>
    <lineage>
        <taxon>Bacteria</taxon>
        <taxon>Thermotogati</taxon>
        <taxon>Thermotogota</taxon>
        <taxon>Thermotogae</taxon>
        <taxon>Kosmotogales</taxon>
        <taxon>Kosmotogaceae</taxon>
        <taxon>Mesotoga</taxon>
    </lineage>
</organism>
<evidence type="ECO:0000256" key="4">
    <source>
        <dbReference type="ARBA" id="ARBA00022801"/>
    </source>
</evidence>
<keyword evidence="5 8" id="KW-0464">Manganese</keyword>
<dbReference type="Proteomes" id="UP000054092">
    <property type="component" value="Unassembled WGS sequence"/>
</dbReference>
<dbReference type="AlphaFoldDB" id="A0A124FYA3"/>
<feature type="binding site" evidence="8">
    <location>
        <position position="90"/>
    </location>
    <ligand>
        <name>Mn(2+)</name>
        <dbReference type="ChEBI" id="CHEBI:29035"/>
        <label>2</label>
    </ligand>
</feature>
<evidence type="ECO:0000256" key="1">
    <source>
        <dbReference type="ARBA" id="ARBA00001273"/>
    </source>
</evidence>
<evidence type="ECO:0000256" key="6">
    <source>
        <dbReference type="ARBA" id="ARBA00023277"/>
    </source>
</evidence>
<evidence type="ECO:0000256" key="3">
    <source>
        <dbReference type="ARBA" id="ARBA00022723"/>
    </source>
</evidence>
<proteinExistence type="inferred from homology"/>
<evidence type="ECO:0000256" key="7">
    <source>
        <dbReference type="PIRNR" id="PIRNR004532"/>
    </source>
</evidence>
<comment type="similarity">
    <text evidence="2 7">Belongs to the FBPase class 2 family.</text>
</comment>
<feature type="binding site" evidence="8">
    <location>
        <position position="33"/>
    </location>
    <ligand>
        <name>Mn(2+)</name>
        <dbReference type="ChEBI" id="CHEBI:29035"/>
        <label>1</label>
    </ligand>
</feature>
<accession>A0A124FYA3</accession>
<name>A0A124FYA3_9BACT</name>
<feature type="binding site" evidence="9">
    <location>
        <position position="212"/>
    </location>
    <ligand>
        <name>substrate</name>
    </ligand>
</feature>
<dbReference type="Gene3D" id="3.40.190.90">
    <property type="match status" value="1"/>
</dbReference>
<dbReference type="GO" id="GO:0006071">
    <property type="term" value="P:glycerol metabolic process"/>
    <property type="evidence" value="ECO:0007669"/>
    <property type="project" value="InterPro"/>
</dbReference>
<dbReference type="Pfam" id="PF03320">
    <property type="entry name" value="FBPase_glpX"/>
    <property type="match status" value="1"/>
</dbReference>
<dbReference type="PANTHER" id="PTHR30447:SF0">
    <property type="entry name" value="FRUCTOSE-1,6-BISPHOSPHATASE 1 CLASS 2-RELATED"/>
    <property type="match status" value="1"/>
</dbReference>
<feature type="binding site" evidence="9">
    <location>
        <begin position="166"/>
        <end position="168"/>
    </location>
    <ligand>
        <name>substrate</name>
    </ligand>
</feature>
<keyword evidence="3 8" id="KW-0479">Metal-binding</keyword>
<dbReference type="PATRIC" id="fig|1184387.3.peg.1298"/>
<dbReference type="GO" id="GO:0042132">
    <property type="term" value="F:fructose 1,6-bisphosphate 1-phosphatase activity"/>
    <property type="evidence" value="ECO:0007669"/>
    <property type="project" value="UniProtKB-EC"/>
</dbReference>
<feature type="binding site" evidence="9">
    <location>
        <begin position="188"/>
        <end position="190"/>
    </location>
    <ligand>
        <name>substrate</name>
    </ligand>
</feature>
<feature type="binding site" evidence="8">
    <location>
        <position position="57"/>
    </location>
    <ligand>
        <name>Mn(2+)</name>
        <dbReference type="ChEBI" id="CHEBI:29035"/>
        <label>1</label>
    </ligand>
</feature>
<dbReference type="GO" id="GO:0006094">
    <property type="term" value="P:gluconeogenesis"/>
    <property type="evidence" value="ECO:0007669"/>
    <property type="project" value="InterPro"/>
</dbReference>
<comment type="cofactor">
    <cofactor evidence="8">
        <name>Mn(2+)</name>
        <dbReference type="ChEBI" id="CHEBI:29035"/>
    </cofactor>
</comment>
<dbReference type="SUPFAM" id="SSF56655">
    <property type="entry name" value="Carbohydrate phosphatase"/>
    <property type="match status" value="1"/>
</dbReference>
<evidence type="ECO:0000256" key="9">
    <source>
        <dbReference type="PIRSR" id="PIRSR004532-2"/>
    </source>
</evidence>
<dbReference type="PIRSF" id="PIRSF004532">
    <property type="entry name" value="GlpX"/>
    <property type="match status" value="1"/>
</dbReference>
<dbReference type="GO" id="GO:0030388">
    <property type="term" value="P:fructose 1,6-bisphosphate metabolic process"/>
    <property type="evidence" value="ECO:0007669"/>
    <property type="project" value="TreeGrafter"/>
</dbReference>
<feature type="binding site" evidence="9">
    <location>
        <begin position="90"/>
        <end position="92"/>
    </location>
    <ligand>
        <name>substrate</name>
    </ligand>
</feature>
<feature type="binding site" evidence="8">
    <location>
        <position position="215"/>
    </location>
    <ligand>
        <name>Mn(2+)</name>
        <dbReference type="ChEBI" id="CHEBI:29035"/>
        <label>2</label>
    </ligand>
</feature>
<dbReference type="NCBIfam" id="TIGR00330">
    <property type="entry name" value="glpX"/>
    <property type="match status" value="1"/>
</dbReference>
<evidence type="ECO:0000256" key="5">
    <source>
        <dbReference type="ARBA" id="ARBA00023211"/>
    </source>
</evidence>
<dbReference type="CDD" id="cd01516">
    <property type="entry name" value="FBPase_glpX"/>
    <property type="match status" value="1"/>
</dbReference>
<sequence length="337" mass="36153">MIAEITLDMVRVTEAAALFSSVYLGRGNKEAVDQRAVDAMRGILDLLDMKGTIIIGEGEKDDAPMLAAGEHVGKWNDDDPEVLIAVDPVDGTRLVANGRSNALSVIAATEGGKVAPLPTYYVDKLAVGKELAGNLDIDATPRENLRIAAAILGVKVSELTVTMLDRERNYPLVEAVRAVGARIRLINDGDIAAAIATALPDGGTEIYMGVGGSPEAVLAAAALQCMGGEIQVKCWPRDSEEIEKVENSSFELDRVYRTKDLIDGEEVVFSATGITDGSFLKGVRFTHNQAITDSIAMRSSTRTVRRIRAYHEIAYKTITTKSGGEVFIFNSLLGKRG</sequence>
<comment type="catalytic activity">
    <reaction evidence="1">
        <text>beta-D-fructose 1,6-bisphosphate + H2O = beta-D-fructose 6-phosphate + phosphate</text>
        <dbReference type="Rhea" id="RHEA:11064"/>
        <dbReference type="ChEBI" id="CHEBI:15377"/>
        <dbReference type="ChEBI" id="CHEBI:32966"/>
        <dbReference type="ChEBI" id="CHEBI:43474"/>
        <dbReference type="ChEBI" id="CHEBI:57634"/>
        <dbReference type="EC" id="3.1.3.11"/>
    </reaction>
</comment>
<dbReference type="Gene3D" id="3.30.540.10">
    <property type="entry name" value="Fructose-1,6-Bisphosphatase, subunit A, domain 1"/>
    <property type="match status" value="1"/>
</dbReference>
<keyword evidence="4" id="KW-0378">Hydrolase</keyword>
<evidence type="ECO:0000256" key="2">
    <source>
        <dbReference type="ARBA" id="ARBA00008989"/>
    </source>
</evidence>
<dbReference type="GO" id="GO:0005829">
    <property type="term" value="C:cytosol"/>
    <property type="evidence" value="ECO:0007669"/>
    <property type="project" value="TreeGrafter"/>
</dbReference>
<feature type="binding site" evidence="9">
    <location>
        <position position="121"/>
    </location>
    <ligand>
        <name>substrate</name>
    </ligand>
</feature>
<reference evidence="11" key="1">
    <citation type="journal article" date="2015" name="MBio">
        <title>Genome-Resolved Metagenomic Analysis Reveals Roles for Candidate Phyla and Other Microbial Community Members in Biogeochemical Transformations in Oil Reservoirs.</title>
        <authorList>
            <person name="Hu P."/>
            <person name="Tom L."/>
            <person name="Singh A."/>
            <person name="Thomas B.C."/>
            <person name="Baker B.J."/>
            <person name="Piceno Y.M."/>
            <person name="Andersen G.L."/>
            <person name="Banfield J.F."/>
        </authorList>
    </citation>
    <scope>NUCLEOTIDE SEQUENCE [LARGE SCALE GENOMIC DNA]</scope>
</reference>
<dbReference type="InterPro" id="IPR004464">
    <property type="entry name" value="FBPase_class-2/SBPase"/>
</dbReference>
<comment type="caution">
    <text evidence="10">The sequence shown here is derived from an EMBL/GenBank/DDBJ whole genome shotgun (WGS) entry which is preliminary data.</text>
</comment>
<keyword evidence="6 7" id="KW-0119">Carbohydrate metabolism</keyword>
<evidence type="ECO:0000313" key="10">
    <source>
        <dbReference type="EMBL" id="KUK80572.1"/>
    </source>
</evidence>
<evidence type="ECO:0000313" key="11">
    <source>
        <dbReference type="Proteomes" id="UP000054092"/>
    </source>
</evidence>
<dbReference type="EMBL" id="LGGP01000137">
    <property type="protein sequence ID" value="KUK80572.1"/>
    <property type="molecule type" value="Genomic_DNA"/>
</dbReference>
<feature type="binding site" evidence="8">
    <location>
        <position position="87"/>
    </location>
    <ligand>
        <name>Mn(2+)</name>
        <dbReference type="ChEBI" id="CHEBI:29035"/>
        <label>2</label>
    </ligand>
</feature>
<dbReference type="PANTHER" id="PTHR30447">
    <property type="entry name" value="FRUCTOSE-1,6-BISPHOSPHATASE CLASS 2"/>
    <property type="match status" value="1"/>
</dbReference>
<evidence type="ECO:0000256" key="8">
    <source>
        <dbReference type="PIRSR" id="PIRSR004532-1"/>
    </source>
</evidence>
<protein>
    <recommendedName>
        <fullName evidence="7">Fructose-1,6-bisphosphatase</fullName>
    </recommendedName>
</protein>
<dbReference type="GO" id="GO:0046872">
    <property type="term" value="F:metal ion binding"/>
    <property type="evidence" value="ECO:0007669"/>
    <property type="project" value="UniProtKB-KW"/>
</dbReference>